<keyword evidence="3" id="KW-1185">Reference proteome</keyword>
<dbReference type="Proteomes" id="UP000248616">
    <property type="component" value="Unassembled WGS sequence"/>
</dbReference>
<dbReference type="EMBL" id="MZXV01000038">
    <property type="protein sequence ID" value="PZV37082.1"/>
    <property type="molecule type" value="Genomic_DNA"/>
</dbReference>
<feature type="compositionally biased region" description="Basic and acidic residues" evidence="1">
    <location>
        <begin position="8"/>
        <end position="24"/>
    </location>
</feature>
<evidence type="ECO:0000313" key="2">
    <source>
        <dbReference type="EMBL" id="PZV37082.1"/>
    </source>
</evidence>
<accession>A0A2W7C1Z2</accession>
<proteinExistence type="predicted"/>
<name>A0A2W7C1Z2_9HYPH</name>
<gene>
    <name evidence="2" type="ORF">B5V02_18650</name>
</gene>
<reference evidence="3" key="1">
    <citation type="submission" date="2017-03" db="EMBL/GenBank/DDBJ databases">
        <authorList>
            <person name="Safronova V.I."/>
            <person name="Sazanova A.L."/>
            <person name="Chirak E.R."/>
        </authorList>
    </citation>
    <scope>NUCLEOTIDE SEQUENCE [LARGE SCALE GENOMIC DNA]</scope>
    <source>
        <strain evidence="3">Ach-343</strain>
    </source>
</reference>
<comment type="caution">
    <text evidence="2">The sequence shown here is derived from an EMBL/GenBank/DDBJ whole genome shotgun (WGS) entry which is preliminary data.</text>
</comment>
<feature type="region of interest" description="Disordered" evidence="1">
    <location>
        <begin position="1"/>
        <end position="24"/>
    </location>
</feature>
<evidence type="ECO:0000313" key="3">
    <source>
        <dbReference type="Proteomes" id="UP000248616"/>
    </source>
</evidence>
<sequence>MRFVQAGREVEVKERSHVGAEPHSSRLHDDIMLPLLAVQKGDAQGYLVLGLAVFGQPDVVLESRSVGCEHQRAEVRFENQVLAVAVGRPKLQGV</sequence>
<evidence type="ECO:0000256" key="1">
    <source>
        <dbReference type="SAM" id="MobiDB-lite"/>
    </source>
</evidence>
<protein>
    <submittedName>
        <fullName evidence="2">Uncharacterized protein</fullName>
    </submittedName>
</protein>
<organism evidence="2 3">
    <name type="scientific">Mesorhizobium kowhaii</name>
    <dbReference type="NCBI Taxonomy" id="1300272"/>
    <lineage>
        <taxon>Bacteria</taxon>
        <taxon>Pseudomonadati</taxon>
        <taxon>Pseudomonadota</taxon>
        <taxon>Alphaproteobacteria</taxon>
        <taxon>Hyphomicrobiales</taxon>
        <taxon>Phyllobacteriaceae</taxon>
        <taxon>Mesorhizobium</taxon>
    </lineage>
</organism>
<dbReference type="AlphaFoldDB" id="A0A2W7C1Z2"/>